<gene>
    <name evidence="1 3" type="ORF">CBG25700</name>
    <name evidence="1" type="ORF">CBG_25700</name>
</gene>
<protein>
    <submittedName>
        <fullName evidence="1">Protein CBG25700</fullName>
    </submittedName>
</protein>
<dbReference type="EMBL" id="HE600965">
    <property type="protein sequence ID" value="CAR99143.1"/>
    <property type="molecule type" value="Genomic_DNA"/>
</dbReference>
<keyword evidence="2" id="KW-1185">Reference proteome</keyword>
<proteinExistence type="predicted"/>
<accession>B6IGW3</accession>
<reference evidence="1 2" key="1">
    <citation type="journal article" date="2003" name="PLoS Biol.">
        <title>The genome sequence of Caenorhabditis briggsae: a platform for comparative genomics.</title>
        <authorList>
            <person name="Stein L.D."/>
            <person name="Bao Z."/>
            <person name="Blasiar D."/>
            <person name="Blumenthal T."/>
            <person name="Brent M.R."/>
            <person name="Chen N."/>
            <person name="Chinwalla A."/>
            <person name="Clarke L."/>
            <person name="Clee C."/>
            <person name="Coghlan A."/>
            <person name="Coulson A."/>
            <person name="D'Eustachio P."/>
            <person name="Fitch D.H."/>
            <person name="Fulton L.A."/>
            <person name="Fulton R.E."/>
            <person name="Griffiths-Jones S."/>
            <person name="Harris T.W."/>
            <person name="Hillier L.W."/>
            <person name="Kamath R."/>
            <person name="Kuwabara P.E."/>
            <person name="Mardis E.R."/>
            <person name="Marra M.A."/>
            <person name="Miner T.L."/>
            <person name="Minx P."/>
            <person name="Mullikin J.C."/>
            <person name="Plumb R.W."/>
            <person name="Rogers J."/>
            <person name="Schein J.E."/>
            <person name="Sohrmann M."/>
            <person name="Spieth J."/>
            <person name="Stajich J.E."/>
            <person name="Wei C."/>
            <person name="Willey D."/>
            <person name="Wilson R.K."/>
            <person name="Durbin R."/>
            <person name="Waterston R.H."/>
        </authorList>
    </citation>
    <scope>NUCLEOTIDE SEQUENCE [LARGE SCALE GENOMIC DNA]</scope>
    <source>
        <strain evidence="1 2">AF16</strain>
    </source>
</reference>
<dbReference type="WormBase" id="CBG25700">
    <property type="protein sequence ID" value="CBP46012"/>
    <property type="gene ID" value="WBGene00087114"/>
</dbReference>
<evidence type="ECO:0000313" key="1">
    <source>
        <dbReference type="EMBL" id="CAR99143.1"/>
    </source>
</evidence>
<dbReference type="HOGENOM" id="CLU_1355731_0_0_1"/>
<dbReference type="GeneID" id="68917182"/>
<reference evidence="1 2" key="2">
    <citation type="journal article" date="2011" name="PLoS Genet.">
        <title>Caenorhabditis briggsae recombinant inbred line genotypes reveal inter-strain incompatibility and the evolution of recombination.</title>
        <authorList>
            <person name="Ross J.A."/>
            <person name="Koboldt D.C."/>
            <person name="Staisch J.E."/>
            <person name="Chamberlin H.M."/>
            <person name="Gupta B.P."/>
            <person name="Miller R.D."/>
            <person name="Baird S.E."/>
            <person name="Haag E.S."/>
        </authorList>
    </citation>
    <scope>NUCLEOTIDE SEQUENCE [LARGE SCALE GENOMIC DNA]</scope>
    <source>
        <strain evidence="1 2">AF16</strain>
    </source>
</reference>
<dbReference type="Proteomes" id="UP000008549">
    <property type="component" value="Unassembled WGS sequence"/>
</dbReference>
<name>B6IGW3_CAEBR</name>
<dbReference type="KEGG" id="cbr:CBG_25700"/>
<sequence>MLHRPKPIPMCLFEAYFDKDVPDLLQQNLRISESGYSKTMPSIVVIIEGDGPSAFKQRPPSAVIRREMFKLLLPELVRKYAILGLYPVLSKGSVRLALRPTPRGSSPTSSGSIVAGSAEQRIFKMPGPEILQAVWPHLVRESAIYGLIPVLSNGSVGFVPQSVPYGFSFEGLAAEKIEAASSRQSEPCSVLDCMAGNTVSFK</sequence>
<dbReference type="InParanoid" id="B6IGW3"/>
<dbReference type="CTD" id="68917182"/>
<dbReference type="AlphaFoldDB" id="B6IGW3"/>
<dbReference type="RefSeq" id="XP_045098710.1">
    <property type="nucleotide sequence ID" value="XM_045242963.1"/>
</dbReference>
<evidence type="ECO:0000313" key="2">
    <source>
        <dbReference type="Proteomes" id="UP000008549"/>
    </source>
</evidence>
<evidence type="ECO:0000313" key="3">
    <source>
        <dbReference type="WormBase" id="CBG25700"/>
    </source>
</evidence>
<organism evidence="1 2">
    <name type="scientific">Caenorhabditis briggsae</name>
    <dbReference type="NCBI Taxonomy" id="6238"/>
    <lineage>
        <taxon>Eukaryota</taxon>
        <taxon>Metazoa</taxon>
        <taxon>Ecdysozoa</taxon>
        <taxon>Nematoda</taxon>
        <taxon>Chromadorea</taxon>
        <taxon>Rhabditida</taxon>
        <taxon>Rhabditina</taxon>
        <taxon>Rhabditomorpha</taxon>
        <taxon>Rhabditoidea</taxon>
        <taxon>Rhabditidae</taxon>
        <taxon>Peloderinae</taxon>
        <taxon>Caenorhabditis</taxon>
    </lineage>
</organism>